<protein>
    <submittedName>
        <fullName evidence="9">YdiU family protein</fullName>
    </submittedName>
</protein>
<dbReference type="Pfam" id="PF02696">
    <property type="entry name" value="SelO"/>
    <property type="match status" value="1"/>
</dbReference>
<proteinExistence type="inferred from homology"/>
<sequence>MLKNKSSTKTGWNLDHSYLQLPDAFYTRLDPTPVAAPKLVLLNDPLAMSLGLDPDNLRGEGGAAIFSGNQLPEGSLPLAQAYAGRQFGFFSLLGDGRVHLLGEQITPEGERFDIQLKGSGQTPYSRSGDGRAVLGPMLREYIISEAMHALGIPTTRSLAVVTTGESVYRQTPLPGAILTRVAASHLRVGTFEFAARVQTPDELMSLADYTIQRHFPEVEKGGNPYLRLLQEVIKRQADLIARWQHVGFIHGVMNTDNMALSGETIDYGPCAFMDTYSPDTVFSSIDHQGRYAYGNQPIIGEWNLARFAETLLPLLHPKVPQAVNLAQEALAEYNSLYQESWLDGMVAKLGLFTRESQDEPLVNELLNIMKNYSADYTNTFLALTFEKTGETPMSNAEEFQKWLEKWQERRARQEQSITDSHNLMRDNNPAIIPRNHQVEAALEAAEKENDLSPLHRLLVLLEKPYAHTPEQAKYAAPPEPTSTPYQTF</sequence>
<evidence type="ECO:0000256" key="8">
    <source>
        <dbReference type="ARBA" id="ARBA00022842"/>
    </source>
</evidence>
<accession>A0A424YEF4</accession>
<keyword evidence="7" id="KW-0067">ATP-binding</keyword>
<keyword evidence="4" id="KW-0548">Nucleotidyltransferase</keyword>
<dbReference type="HAMAP" id="MF_00692">
    <property type="entry name" value="SelO"/>
    <property type="match status" value="1"/>
</dbReference>
<dbReference type="NCBIfam" id="NF000658">
    <property type="entry name" value="PRK00029.1"/>
    <property type="match status" value="1"/>
</dbReference>
<dbReference type="GO" id="GO:0005524">
    <property type="term" value="F:ATP binding"/>
    <property type="evidence" value="ECO:0007669"/>
    <property type="project" value="UniProtKB-KW"/>
</dbReference>
<organism evidence="9 10">
    <name type="scientific">Candidatus Syntrophonatronum acetioxidans</name>
    <dbReference type="NCBI Taxonomy" id="1795816"/>
    <lineage>
        <taxon>Bacteria</taxon>
        <taxon>Bacillati</taxon>
        <taxon>Bacillota</taxon>
        <taxon>Clostridia</taxon>
        <taxon>Eubacteriales</taxon>
        <taxon>Syntrophomonadaceae</taxon>
        <taxon>Candidatus Syntrophonatronum</taxon>
    </lineage>
</organism>
<dbReference type="InterPro" id="IPR003846">
    <property type="entry name" value="SelO"/>
</dbReference>
<evidence type="ECO:0000256" key="6">
    <source>
        <dbReference type="ARBA" id="ARBA00022741"/>
    </source>
</evidence>
<evidence type="ECO:0000256" key="5">
    <source>
        <dbReference type="ARBA" id="ARBA00022723"/>
    </source>
</evidence>
<evidence type="ECO:0000256" key="3">
    <source>
        <dbReference type="ARBA" id="ARBA00022679"/>
    </source>
</evidence>
<keyword evidence="3" id="KW-0808">Transferase</keyword>
<name>A0A424YEF4_9FIRM</name>
<feature type="non-terminal residue" evidence="9">
    <location>
        <position position="488"/>
    </location>
</feature>
<gene>
    <name evidence="9" type="ORF">D5R97_05360</name>
</gene>
<dbReference type="PANTHER" id="PTHR32057:SF14">
    <property type="entry name" value="PROTEIN ADENYLYLTRANSFERASE SELO, MITOCHONDRIAL"/>
    <property type="match status" value="1"/>
</dbReference>
<dbReference type="PANTHER" id="PTHR32057">
    <property type="entry name" value="PROTEIN ADENYLYLTRANSFERASE SELO, MITOCHONDRIAL"/>
    <property type="match status" value="1"/>
</dbReference>
<keyword evidence="6" id="KW-0547">Nucleotide-binding</keyword>
<dbReference type="Proteomes" id="UP000285138">
    <property type="component" value="Unassembled WGS sequence"/>
</dbReference>
<evidence type="ECO:0000256" key="4">
    <source>
        <dbReference type="ARBA" id="ARBA00022695"/>
    </source>
</evidence>
<reference evidence="9 10" key="1">
    <citation type="submission" date="2018-08" db="EMBL/GenBank/DDBJ databases">
        <title>The metabolism and importance of syntrophic acetate oxidation coupled to methane or sulfide production in haloalkaline environments.</title>
        <authorList>
            <person name="Timmers P.H.A."/>
            <person name="Vavourakis C.D."/>
            <person name="Sorokin D.Y."/>
            <person name="Sinninghe Damste J.S."/>
            <person name="Muyzer G."/>
            <person name="Stams A.J.M."/>
            <person name="Plugge C.M."/>
        </authorList>
    </citation>
    <scope>NUCLEOTIDE SEQUENCE [LARGE SCALE GENOMIC DNA]</scope>
    <source>
        <strain evidence="9">MSAO_Bac1</strain>
    </source>
</reference>
<evidence type="ECO:0000256" key="7">
    <source>
        <dbReference type="ARBA" id="ARBA00022840"/>
    </source>
</evidence>
<keyword evidence="5" id="KW-0479">Metal-binding</keyword>
<keyword evidence="8" id="KW-0460">Magnesium</keyword>
<dbReference type="GO" id="GO:0046872">
    <property type="term" value="F:metal ion binding"/>
    <property type="evidence" value="ECO:0007669"/>
    <property type="project" value="UniProtKB-KW"/>
</dbReference>
<dbReference type="GO" id="GO:0070733">
    <property type="term" value="F:AMPylase activity"/>
    <property type="evidence" value="ECO:0007669"/>
    <property type="project" value="TreeGrafter"/>
</dbReference>
<comment type="caution">
    <text evidence="9">The sequence shown here is derived from an EMBL/GenBank/DDBJ whole genome shotgun (WGS) entry which is preliminary data.</text>
</comment>
<dbReference type="AlphaFoldDB" id="A0A424YEF4"/>
<comment type="cofactor">
    <cofactor evidence="1">
        <name>Mg(2+)</name>
        <dbReference type="ChEBI" id="CHEBI:18420"/>
    </cofactor>
</comment>
<evidence type="ECO:0000256" key="2">
    <source>
        <dbReference type="ARBA" id="ARBA00009747"/>
    </source>
</evidence>
<evidence type="ECO:0000313" key="9">
    <source>
        <dbReference type="EMBL" id="RQD75862.1"/>
    </source>
</evidence>
<dbReference type="EMBL" id="QZAA01000138">
    <property type="protein sequence ID" value="RQD75862.1"/>
    <property type="molecule type" value="Genomic_DNA"/>
</dbReference>
<evidence type="ECO:0000313" key="10">
    <source>
        <dbReference type="Proteomes" id="UP000285138"/>
    </source>
</evidence>
<evidence type="ECO:0000256" key="1">
    <source>
        <dbReference type="ARBA" id="ARBA00001946"/>
    </source>
</evidence>
<comment type="similarity">
    <text evidence="2">Belongs to the SELO family.</text>
</comment>